<proteinExistence type="predicted"/>
<feature type="transmembrane region" description="Helical" evidence="1">
    <location>
        <begin position="34"/>
        <end position="55"/>
    </location>
</feature>
<evidence type="ECO:0008006" key="4">
    <source>
        <dbReference type="Google" id="ProtNLM"/>
    </source>
</evidence>
<keyword evidence="1" id="KW-1133">Transmembrane helix</keyword>
<keyword evidence="1" id="KW-0472">Membrane</keyword>
<name>A0A0A7GJ94_GEOAI</name>
<accession>A0A0A7GJ94</accession>
<dbReference type="KEGG" id="gac:GACE_1966"/>
<dbReference type="EMBL" id="CP009552">
    <property type="protein sequence ID" value="AIY90991.1"/>
    <property type="molecule type" value="Genomic_DNA"/>
</dbReference>
<organism evidence="2 3">
    <name type="scientific">Geoglobus acetivorans</name>
    <dbReference type="NCBI Taxonomy" id="565033"/>
    <lineage>
        <taxon>Archaea</taxon>
        <taxon>Methanobacteriati</taxon>
        <taxon>Methanobacteriota</taxon>
        <taxon>Archaeoglobi</taxon>
        <taxon>Archaeoglobales</taxon>
        <taxon>Archaeoglobaceae</taxon>
        <taxon>Geoglobus</taxon>
    </lineage>
</organism>
<evidence type="ECO:0000256" key="1">
    <source>
        <dbReference type="SAM" id="Phobius"/>
    </source>
</evidence>
<keyword evidence="1" id="KW-0812">Transmembrane</keyword>
<evidence type="ECO:0000313" key="3">
    <source>
        <dbReference type="Proteomes" id="UP000030624"/>
    </source>
</evidence>
<dbReference type="STRING" id="565033.GACE_1966"/>
<reference evidence="2 3" key="1">
    <citation type="journal article" date="2015" name="Appl. Environ. Microbiol.">
        <title>The Geoglobus acetivorans genome: Fe(III) reduction, acetate utilization, autotrophic growth, and degradation of aromatic compounds in a hyperthermophilic archaeon.</title>
        <authorList>
            <person name="Mardanov A.V."/>
            <person name="Slododkina G.B."/>
            <person name="Slobodkin A.I."/>
            <person name="Beletsky A.V."/>
            <person name="Gavrilov S.N."/>
            <person name="Kublanov I.V."/>
            <person name="Bonch-Osmolovskaya E.A."/>
            <person name="Skryabin K.G."/>
            <person name="Ravin N.V."/>
        </authorList>
    </citation>
    <scope>NUCLEOTIDE SEQUENCE [LARGE SCALE GENOMIC DNA]</scope>
    <source>
        <strain evidence="2 3">SBH6</strain>
    </source>
</reference>
<dbReference type="Proteomes" id="UP000030624">
    <property type="component" value="Chromosome"/>
</dbReference>
<feature type="transmembrane region" description="Helical" evidence="1">
    <location>
        <begin position="7"/>
        <end position="28"/>
    </location>
</feature>
<dbReference type="HOGENOM" id="CLU_1369478_0_0_2"/>
<sequence length="199" mass="22401">MSAKHKIMLVSGISFFAFSGFLLAYATYRAFGMAELLVSVLIFIASLLTVIFVVFKVEKESVRVEDVSIRPIAETQVKPGDVIRTIIRLEFFWIIAMVYLVPGLLFSWITERYVNSLIFPAVYVAFLGGSTGRLSQKTVLAEEGIVIDGKLTRWDRIHGYRIADHLVVLYGRFREPIAVIPDIPSVVGFLAKLRNNQNV</sequence>
<protein>
    <recommendedName>
        <fullName evidence="4">DUF5673 domain-containing protein</fullName>
    </recommendedName>
</protein>
<dbReference type="AlphaFoldDB" id="A0A0A7GJ94"/>
<gene>
    <name evidence="2" type="ORF">GACE_1966</name>
</gene>
<feature type="transmembrane region" description="Helical" evidence="1">
    <location>
        <begin position="91"/>
        <end position="110"/>
    </location>
</feature>
<evidence type="ECO:0000313" key="2">
    <source>
        <dbReference type="EMBL" id="AIY90991.1"/>
    </source>
</evidence>